<accession>A0A4T0VE24</accession>
<reference evidence="2 3" key="1">
    <citation type="journal article" date="2019" name="Genome Biol. Evol.">
        <title>Genomic Plasticity Mediated by Transposable Elements in the Plant Pathogenic Fungus Colletotrichum higginsianum.</title>
        <authorList>
            <person name="Tsushima A."/>
            <person name="Gan P."/>
            <person name="Kumakura N."/>
            <person name="Narusaka M."/>
            <person name="Takano Y."/>
            <person name="Narusaka Y."/>
            <person name="Shirasu K."/>
        </authorList>
    </citation>
    <scope>NUCLEOTIDE SEQUENCE [LARGE SCALE GENOMIC DNA]</scope>
    <source>
        <strain evidence="2 3">MAFF305635-RFP</strain>
    </source>
</reference>
<evidence type="ECO:0000313" key="3">
    <source>
        <dbReference type="Proteomes" id="UP000305883"/>
    </source>
</evidence>
<dbReference type="OrthoDB" id="4839693at2759"/>
<dbReference type="Proteomes" id="UP000305883">
    <property type="component" value="Unassembled WGS sequence"/>
</dbReference>
<feature type="chain" id="PRO_5021015013" evidence="1">
    <location>
        <begin position="19"/>
        <end position="73"/>
    </location>
</feature>
<feature type="signal peptide" evidence="1">
    <location>
        <begin position="1"/>
        <end position="18"/>
    </location>
</feature>
<dbReference type="AlphaFoldDB" id="A0A4T0VE24"/>
<evidence type="ECO:0000313" key="2">
    <source>
        <dbReference type="EMBL" id="TIC90007.1"/>
    </source>
</evidence>
<organism evidence="2 3">
    <name type="scientific">Colletotrichum higginsianum</name>
    <dbReference type="NCBI Taxonomy" id="80884"/>
    <lineage>
        <taxon>Eukaryota</taxon>
        <taxon>Fungi</taxon>
        <taxon>Dikarya</taxon>
        <taxon>Ascomycota</taxon>
        <taxon>Pezizomycotina</taxon>
        <taxon>Sordariomycetes</taxon>
        <taxon>Hypocreomycetidae</taxon>
        <taxon>Glomerellales</taxon>
        <taxon>Glomerellaceae</taxon>
        <taxon>Colletotrichum</taxon>
        <taxon>Colletotrichum destructivum species complex</taxon>
    </lineage>
</organism>
<dbReference type="EMBL" id="MWPZ01000013">
    <property type="protein sequence ID" value="TIC90007.1"/>
    <property type="molecule type" value="Genomic_DNA"/>
</dbReference>
<gene>
    <name evidence="2" type="ORF">CH35J_012467</name>
</gene>
<name>A0A4T0VE24_9PEZI</name>
<evidence type="ECO:0000256" key="1">
    <source>
        <dbReference type="SAM" id="SignalP"/>
    </source>
</evidence>
<keyword evidence="1" id="KW-0732">Signal</keyword>
<comment type="caution">
    <text evidence="2">The sequence shown here is derived from an EMBL/GenBank/DDBJ whole genome shotgun (WGS) entry which is preliminary data.</text>
</comment>
<proteinExistence type="predicted"/>
<sequence length="73" mass="7327">MKLTLAFLLTVVAATASAASVDVGLVNRQQSCLNKGTSCGPQSPTDPEGPPCCSGLTCRTTFAPVGGNGKVCQ</sequence>
<protein>
    <submittedName>
        <fullName evidence="2">Uncharacterized protein</fullName>
    </submittedName>
</protein>